<keyword evidence="4" id="KW-1185">Reference proteome</keyword>
<accession>F0RJE3</accession>
<name>F0RJE3_DEIPM</name>
<evidence type="ECO:0008006" key="5">
    <source>
        <dbReference type="Google" id="ProtNLM"/>
    </source>
</evidence>
<evidence type="ECO:0000313" key="3">
    <source>
        <dbReference type="EMBL" id="ADY25484.1"/>
    </source>
</evidence>
<keyword evidence="2" id="KW-0732">Signal</keyword>
<feature type="signal peptide" evidence="2">
    <location>
        <begin position="1"/>
        <end position="27"/>
    </location>
</feature>
<dbReference type="PANTHER" id="PTHR40446">
    <property type="entry name" value="N-ACETYLGLUCOSAMINE-1-PHOSPHODIESTER ALPHA-N-ACETYLGLUCOSAMINIDASE"/>
    <property type="match status" value="1"/>
</dbReference>
<reference evidence="3 4" key="2">
    <citation type="journal article" date="2012" name="Stand. Genomic Sci.">
        <title>Complete genome sequence of the orange-red pigmented, radioresistant Deinococcus proteolyticus type strain (MRP(T)).</title>
        <authorList>
            <person name="Copeland A."/>
            <person name="Zeytun A."/>
            <person name="Yassawong M."/>
            <person name="Nolan M."/>
            <person name="Lucas S."/>
            <person name="Hammon N."/>
            <person name="Deshpande S."/>
            <person name="Cheng J.F."/>
            <person name="Han C."/>
            <person name="Tapia R."/>
            <person name="Goodwin L.A."/>
            <person name="Pitluck S."/>
            <person name="Mavromatis K."/>
            <person name="Liolios K."/>
            <person name="Pagani I."/>
            <person name="Ivanova N."/>
            <person name="Mikhailova N."/>
            <person name="Pati A."/>
            <person name="Chen A."/>
            <person name="Palaniappan K."/>
            <person name="Land M."/>
            <person name="Hauser L."/>
            <person name="Jeffries C.D."/>
            <person name="Brambilla E.M."/>
            <person name="Rohde M."/>
            <person name="Sikorski J."/>
            <person name="Pukall R."/>
            <person name="Goker M."/>
            <person name="Detter J.C."/>
            <person name="Woyke T."/>
            <person name="Bristow J."/>
            <person name="Eisen J.A."/>
            <person name="Markowitz V."/>
            <person name="Hugenholtz P."/>
            <person name="Kyrpides N.C."/>
            <person name="Klenk H.P."/>
            <person name="Lapidus A."/>
        </authorList>
    </citation>
    <scope>NUCLEOTIDE SEQUENCE [LARGE SCALE GENOMIC DNA]</scope>
    <source>
        <strain evidence="4">ATCC 35074 / DSM 20540 / JCM 6276 / NBRC 101906 / NCIMB 13154 / VKM Ac-1939 / CCM 2703 / MRP</strain>
    </source>
</reference>
<evidence type="ECO:0000313" key="4">
    <source>
        <dbReference type="Proteomes" id="UP000007718"/>
    </source>
</evidence>
<dbReference type="KEGG" id="dpt:Deipr_0311"/>
<dbReference type="Proteomes" id="UP000007718">
    <property type="component" value="Chromosome"/>
</dbReference>
<dbReference type="eggNOG" id="COG4632">
    <property type="taxonomic scope" value="Bacteria"/>
</dbReference>
<feature type="chain" id="PRO_5003257683" description="Phosphodiester glycosidase domain-containing protein" evidence="2">
    <location>
        <begin position="28"/>
        <end position="591"/>
    </location>
</feature>
<dbReference type="AlphaFoldDB" id="F0RJE3"/>
<sequence>MTRPLPCRPLLAFLLPLALSAWPAAQARPLSVGGEVQSAALDSRELGSGEGLAVWTLPRLGVAVRNDPQDLRLLYGNRELRWAPGRGWQAVGFAPGGQLPAPEKVGQSLYVGLDVLRALGLSLTVTPQTVEVPAPRSHPAGTLPPSQAPAIPAGTASSRSTHTLVGARHSAHRQRTVEFQRTVLELQGGGEAFYQVQQREGGVTVSLPYTQAAARSELLDGGAVLLVQTAGSGSRVDLLTGGGQTHILTLQNPTRIVLDTVVYRDRSQTPPVAEGLLPQGVRYRQQGGLSLLSFDPSRYRPRVVSAPWGQRTGLAALVRSAGGVAGINGGYFDMQSGKPVDLVAQGGVMRIGSLQKRATLGFTPAGEVLLGYPAPRYVAEVNGQRLLVNQMTPLPRPELLTAWAGDGRTVGAAGLVTLTLRPGGSQVQAAQSGPVGTRPGELYLTFDPARFPALPRTAGSPLSLTLEWNASDAPWPSSQDALSAGPLLLRGGQSVLNPQREGFDTSGSIWRATHQTAFGLLGGWPTFAYLERGTPEQLLAALRAAGLSDAVRMDSGGSSAVYLTGGYADLGGYLNPAWSRDIPNAVVMVPR</sequence>
<dbReference type="HOGENOM" id="CLU_417822_0_0_0"/>
<dbReference type="STRING" id="693977.Deipr_0311"/>
<gene>
    <name evidence="3" type="ordered locus">Deipr_0311</name>
</gene>
<organism evidence="3 4">
    <name type="scientific">Deinococcus proteolyticus (strain ATCC 35074 / DSM 20540 / JCM 6276 / NBRC 101906 / NCIMB 13154 / VKM Ac-1939 / CCM 2703 / MRP)</name>
    <dbReference type="NCBI Taxonomy" id="693977"/>
    <lineage>
        <taxon>Bacteria</taxon>
        <taxon>Thermotogati</taxon>
        <taxon>Deinococcota</taxon>
        <taxon>Deinococci</taxon>
        <taxon>Deinococcales</taxon>
        <taxon>Deinococcaceae</taxon>
        <taxon>Deinococcus</taxon>
    </lineage>
</organism>
<protein>
    <recommendedName>
        <fullName evidence="5">Phosphodiester glycosidase domain-containing protein</fullName>
    </recommendedName>
</protein>
<dbReference type="EMBL" id="CP002536">
    <property type="protein sequence ID" value="ADY25484.1"/>
    <property type="molecule type" value="Genomic_DNA"/>
</dbReference>
<feature type="region of interest" description="Disordered" evidence="1">
    <location>
        <begin position="135"/>
        <end position="157"/>
    </location>
</feature>
<reference evidence="4" key="1">
    <citation type="submission" date="2011-02" db="EMBL/GenBank/DDBJ databases">
        <title>The complete sequence of chromosome of Deinococcus proteolyticus DSM 20540.</title>
        <authorList>
            <consortium name="US DOE Joint Genome Institute (JGI-PGF)"/>
            <person name="Lucas S."/>
            <person name="Copeland A."/>
            <person name="Lapidus A."/>
            <person name="Bruce D."/>
            <person name="Goodwin L."/>
            <person name="Pitluck S."/>
            <person name="Kyrpides N."/>
            <person name="Mavromatis K."/>
            <person name="Pagani I."/>
            <person name="Ivanova N."/>
            <person name="Ovchinnikova G."/>
            <person name="Zeytun A."/>
            <person name="Detter J.C."/>
            <person name="Han C."/>
            <person name="Land M."/>
            <person name="Hauser L."/>
            <person name="Markowitz V."/>
            <person name="Cheng J.-F."/>
            <person name="Hugenholtz P."/>
            <person name="Woyke T."/>
            <person name="Wu D."/>
            <person name="Pukall R."/>
            <person name="Steenblock K."/>
            <person name="Brambilla E."/>
            <person name="Klenk H.-P."/>
            <person name="Eisen J.A."/>
        </authorList>
    </citation>
    <scope>NUCLEOTIDE SEQUENCE [LARGE SCALE GENOMIC DNA]</scope>
    <source>
        <strain evidence="4">ATCC 35074 / DSM 20540 / JCM 6276 / NBRC 101906 / NCIMB 13154 / VKM Ac-1939 / CCM 2703 / MRP</strain>
    </source>
</reference>
<dbReference type="RefSeq" id="WP_013614093.1">
    <property type="nucleotide sequence ID" value="NC_015161.1"/>
</dbReference>
<dbReference type="PANTHER" id="PTHR40446:SF2">
    <property type="entry name" value="N-ACETYLGLUCOSAMINE-1-PHOSPHODIESTER ALPHA-N-ACETYLGLUCOSAMINIDASE"/>
    <property type="match status" value="1"/>
</dbReference>
<evidence type="ECO:0000256" key="2">
    <source>
        <dbReference type="SAM" id="SignalP"/>
    </source>
</evidence>
<evidence type="ECO:0000256" key="1">
    <source>
        <dbReference type="SAM" id="MobiDB-lite"/>
    </source>
</evidence>
<proteinExistence type="predicted"/>